<keyword evidence="2" id="KW-1133">Transmembrane helix</keyword>
<dbReference type="OrthoDB" id="10060767at2759"/>
<dbReference type="AlphaFoldDB" id="R7VKI9"/>
<evidence type="ECO:0000259" key="3">
    <source>
        <dbReference type="PROSITE" id="PS50850"/>
    </source>
</evidence>
<dbReference type="CDD" id="cd17352">
    <property type="entry name" value="MFS_MCT_SLC16"/>
    <property type="match status" value="1"/>
</dbReference>
<dbReference type="OMA" id="FWNNAHH"/>
<keyword evidence="2" id="KW-0812">Transmembrane</keyword>
<dbReference type="Pfam" id="PF07690">
    <property type="entry name" value="MFS_1"/>
    <property type="match status" value="1"/>
</dbReference>
<dbReference type="PANTHER" id="PTHR11360:SF284">
    <property type="entry name" value="EG:103B4.3 PROTEIN-RELATED"/>
    <property type="match status" value="1"/>
</dbReference>
<accession>R7VKI9</accession>
<reference evidence="6" key="1">
    <citation type="submission" date="2012-12" db="EMBL/GenBank/DDBJ databases">
        <authorList>
            <person name="Hellsten U."/>
            <person name="Grimwood J."/>
            <person name="Chapman J.A."/>
            <person name="Shapiro H."/>
            <person name="Aerts A."/>
            <person name="Otillar R.P."/>
            <person name="Terry A.Y."/>
            <person name="Boore J.L."/>
            <person name="Simakov O."/>
            <person name="Marletaz F."/>
            <person name="Cho S.-J."/>
            <person name="Edsinger-Gonzales E."/>
            <person name="Havlak P."/>
            <person name="Kuo D.-H."/>
            <person name="Larsson T."/>
            <person name="Lv J."/>
            <person name="Arendt D."/>
            <person name="Savage R."/>
            <person name="Osoegawa K."/>
            <person name="de Jong P."/>
            <person name="Lindberg D.R."/>
            <person name="Seaver E.C."/>
            <person name="Weisblat D.A."/>
            <person name="Putnam N.H."/>
            <person name="Grigoriev I.V."/>
            <person name="Rokhsar D.S."/>
        </authorList>
    </citation>
    <scope>NUCLEOTIDE SEQUENCE</scope>
    <source>
        <strain evidence="6">I ESC-2004</strain>
    </source>
</reference>
<feature type="transmembrane region" description="Helical" evidence="2">
    <location>
        <begin position="175"/>
        <end position="194"/>
    </location>
</feature>
<dbReference type="Gene3D" id="1.20.1250.20">
    <property type="entry name" value="MFS general substrate transporter like domains"/>
    <property type="match status" value="2"/>
</dbReference>
<keyword evidence="2" id="KW-0472">Membrane</keyword>
<keyword evidence="6" id="KW-1185">Reference proteome</keyword>
<feature type="transmembrane region" description="Helical" evidence="2">
    <location>
        <begin position="111"/>
        <end position="133"/>
    </location>
</feature>
<dbReference type="InterPro" id="IPR050327">
    <property type="entry name" value="Proton-linked_MCT"/>
</dbReference>
<feature type="transmembrane region" description="Helical" evidence="2">
    <location>
        <begin position="285"/>
        <end position="302"/>
    </location>
</feature>
<feature type="transmembrane region" description="Helical" evidence="2">
    <location>
        <begin position="378"/>
        <end position="397"/>
    </location>
</feature>
<feature type="transmembrane region" description="Helical" evidence="2">
    <location>
        <begin position="21"/>
        <end position="44"/>
    </location>
</feature>
<feature type="transmembrane region" description="Helical" evidence="2">
    <location>
        <begin position="340"/>
        <end position="366"/>
    </location>
</feature>
<dbReference type="EMBL" id="AMQN01004060">
    <property type="status" value="NOT_ANNOTATED_CDS"/>
    <property type="molecule type" value="Genomic_DNA"/>
</dbReference>
<evidence type="ECO:0000256" key="1">
    <source>
        <dbReference type="ARBA" id="ARBA00004141"/>
    </source>
</evidence>
<dbReference type="GO" id="GO:0008028">
    <property type="term" value="F:monocarboxylic acid transmembrane transporter activity"/>
    <property type="evidence" value="ECO:0007669"/>
    <property type="project" value="TreeGrafter"/>
</dbReference>
<comment type="subcellular location">
    <subcellularLocation>
        <location evidence="1">Membrane</location>
        <topology evidence="1">Multi-pass membrane protein</topology>
    </subcellularLocation>
</comment>
<dbReference type="EnsemblMetazoa" id="CapteT225743">
    <property type="protein sequence ID" value="CapteP225743"/>
    <property type="gene ID" value="CapteG225743"/>
</dbReference>
<evidence type="ECO:0000313" key="4">
    <source>
        <dbReference type="EMBL" id="ELU17411.1"/>
    </source>
</evidence>
<evidence type="ECO:0000313" key="6">
    <source>
        <dbReference type="Proteomes" id="UP000014760"/>
    </source>
</evidence>
<feature type="transmembrane region" description="Helical" evidence="2">
    <location>
        <begin position="56"/>
        <end position="75"/>
    </location>
</feature>
<dbReference type="InterPro" id="IPR020846">
    <property type="entry name" value="MFS_dom"/>
</dbReference>
<feature type="domain" description="Major facilitator superfamily (MFS) profile" evidence="3">
    <location>
        <begin position="18"/>
        <end position="430"/>
    </location>
</feature>
<feature type="transmembrane region" description="Helical" evidence="2">
    <location>
        <begin position="87"/>
        <end position="105"/>
    </location>
</feature>
<dbReference type="Proteomes" id="UP000014760">
    <property type="component" value="Unassembled WGS sequence"/>
</dbReference>
<reference evidence="4 6" key="2">
    <citation type="journal article" date="2013" name="Nature">
        <title>Insights into bilaterian evolution from three spiralian genomes.</title>
        <authorList>
            <person name="Simakov O."/>
            <person name="Marletaz F."/>
            <person name="Cho S.J."/>
            <person name="Edsinger-Gonzales E."/>
            <person name="Havlak P."/>
            <person name="Hellsten U."/>
            <person name="Kuo D.H."/>
            <person name="Larsson T."/>
            <person name="Lv J."/>
            <person name="Arendt D."/>
            <person name="Savage R."/>
            <person name="Osoegawa K."/>
            <person name="de Jong P."/>
            <person name="Grimwood J."/>
            <person name="Chapman J.A."/>
            <person name="Shapiro H."/>
            <person name="Aerts A."/>
            <person name="Otillar R.P."/>
            <person name="Terry A.Y."/>
            <person name="Boore J.L."/>
            <person name="Grigoriev I.V."/>
            <person name="Lindberg D.R."/>
            <person name="Seaver E.C."/>
            <person name="Weisblat D.A."/>
            <person name="Putnam N.H."/>
            <person name="Rokhsar D.S."/>
        </authorList>
    </citation>
    <scope>NUCLEOTIDE SEQUENCE</scope>
    <source>
        <strain evidence="4 6">I ESC-2004</strain>
    </source>
</reference>
<dbReference type="PROSITE" id="PS50850">
    <property type="entry name" value="MFS"/>
    <property type="match status" value="1"/>
</dbReference>
<feature type="transmembrane region" description="Helical" evidence="2">
    <location>
        <begin position="409"/>
        <end position="428"/>
    </location>
</feature>
<organism evidence="4">
    <name type="scientific">Capitella teleta</name>
    <name type="common">Polychaete worm</name>
    <dbReference type="NCBI Taxonomy" id="283909"/>
    <lineage>
        <taxon>Eukaryota</taxon>
        <taxon>Metazoa</taxon>
        <taxon>Spiralia</taxon>
        <taxon>Lophotrochozoa</taxon>
        <taxon>Annelida</taxon>
        <taxon>Polychaeta</taxon>
        <taxon>Sedentaria</taxon>
        <taxon>Scolecida</taxon>
        <taxon>Capitellidae</taxon>
        <taxon>Capitella</taxon>
    </lineage>
</organism>
<evidence type="ECO:0000256" key="2">
    <source>
        <dbReference type="SAM" id="Phobius"/>
    </source>
</evidence>
<feature type="transmembrane region" description="Helical" evidence="2">
    <location>
        <begin position="314"/>
        <end position="334"/>
    </location>
</feature>
<dbReference type="InterPro" id="IPR011701">
    <property type="entry name" value="MFS"/>
</dbReference>
<dbReference type="SUPFAM" id="SSF103473">
    <property type="entry name" value="MFS general substrate transporter"/>
    <property type="match status" value="1"/>
</dbReference>
<sequence>MAGGGHVAAPNAPDGGWGWMVVMASFTLQALTIGITYTFGVIFVDLLDYFKESQSITAWIGSIQPCLLYLTGIVSGPLIRRFGWRKVTIFGSILSAVGFASSALANNVYVLYFTYGVMTGIGNGLMYVTSMVAVQHYFDKRRAMATGLAVSGSGVGTLTFGLLTRSLTDRLGWRWALVVEGGIMLLGVVCGAIFRPLPQNESNEDTKLEAEANKTDEVVDQSPFEQEEPGCCKRSCDCIDLSYLKNPVFIIYCFSILMFCFGYHVPYTYTPERARQLGIDSKSSSFLVSVMGMANVGSRLLFGWVADRSKGVRFYLAGIMLTLGGVVSVAIPLFTTYPLMVLYSVMFGSFTGSWASLFPVILVDLLGIDSIERSLGQCLAAGSIAFLLASPISGLIIEGTGGNFDTPFIVMGSAEAVGGLVFFFIKCVQRRDTEYQTIDEDEDEGARRQRYISESFS</sequence>
<gene>
    <name evidence="4" type="ORF">CAPTEDRAFT_225743</name>
</gene>
<reference evidence="5" key="3">
    <citation type="submission" date="2015-06" db="UniProtKB">
        <authorList>
            <consortium name="EnsemblMetazoa"/>
        </authorList>
    </citation>
    <scope>IDENTIFICATION</scope>
</reference>
<evidence type="ECO:0000313" key="5">
    <source>
        <dbReference type="EnsemblMetazoa" id="CapteP225743"/>
    </source>
</evidence>
<protein>
    <recommendedName>
        <fullName evidence="3">Major facilitator superfamily (MFS) profile domain-containing protein</fullName>
    </recommendedName>
</protein>
<proteinExistence type="predicted"/>
<name>R7VKI9_CAPTE</name>
<dbReference type="PANTHER" id="PTHR11360">
    <property type="entry name" value="MONOCARBOXYLATE TRANSPORTER"/>
    <property type="match status" value="1"/>
</dbReference>
<dbReference type="InterPro" id="IPR036259">
    <property type="entry name" value="MFS_trans_sf"/>
</dbReference>
<dbReference type="EMBL" id="KB292507">
    <property type="protein sequence ID" value="ELU17411.1"/>
    <property type="molecule type" value="Genomic_DNA"/>
</dbReference>
<feature type="transmembrane region" description="Helical" evidence="2">
    <location>
        <begin position="145"/>
        <end position="163"/>
    </location>
</feature>
<feature type="transmembrane region" description="Helical" evidence="2">
    <location>
        <begin position="248"/>
        <end position="265"/>
    </location>
</feature>
<dbReference type="HOGENOM" id="CLU_001265_59_1_1"/>
<dbReference type="GO" id="GO:0016020">
    <property type="term" value="C:membrane"/>
    <property type="evidence" value="ECO:0007669"/>
    <property type="project" value="UniProtKB-SubCell"/>
</dbReference>